<dbReference type="PROSITE" id="PS51402">
    <property type="entry name" value="CATALASE_3"/>
    <property type="match status" value="1"/>
</dbReference>
<keyword evidence="4" id="KW-0576">Peroxisome</keyword>
<keyword evidence="7" id="KW-1185">Reference proteome</keyword>
<comment type="subcellular location">
    <subcellularLocation>
        <location evidence="2">Peroxisome</location>
    </subcellularLocation>
</comment>
<dbReference type="GO" id="GO:0005886">
    <property type="term" value="C:plasma membrane"/>
    <property type="evidence" value="ECO:0007669"/>
    <property type="project" value="TreeGrafter"/>
</dbReference>
<feature type="non-terminal residue" evidence="6">
    <location>
        <position position="1"/>
    </location>
</feature>
<dbReference type="PANTHER" id="PTHR11465:SF23">
    <property type="entry name" value="CATALASE-2"/>
    <property type="match status" value="1"/>
</dbReference>
<dbReference type="EC" id="1.11.1.6" evidence="3"/>
<dbReference type="Gene3D" id="2.40.180.10">
    <property type="entry name" value="Catalase core domain"/>
    <property type="match status" value="1"/>
</dbReference>
<protein>
    <recommendedName>
        <fullName evidence="3">catalase</fullName>
        <ecNumber evidence="3">1.11.1.6</ecNumber>
    </recommendedName>
</protein>
<dbReference type="InterPro" id="IPR018028">
    <property type="entry name" value="Catalase"/>
</dbReference>
<dbReference type="PhylomeDB" id="A0A068VQQ9"/>
<dbReference type="PANTHER" id="PTHR11465">
    <property type="entry name" value="CATALASE"/>
    <property type="match status" value="1"/>
</dbReference>
<dbReference type="InterPro" id="IPR020835">
    <property type="entry name" value="Catalase_sf"/>
</dbReference>
<dbReference type="GO" id="GO:0005777">
    <property type="term" value="C:peroxisome"/>
    <property type="evidence" value="ECO:0007669"/>
    <property type="project" value="UniProtKB-SubCell"/>
</dbReference>
<dbReference type="AlphaFoldDB" id="A0A068VQQ9"/>
<dbReference type="GO" id="GO:0004096">
    <property type="term" value="F:catalase activity"/>
    <property type="evidence" value="ECO:0007669"/>
    <property type="project" value="UniProtKB-EC"/>
</dbReference>
<dbReference type="GO" id="GO:0042744">
    <property type="term" value="P:hydrogen peroxide catabolic process"/>
    <property type="evidence" value="ECO:0007669"/>
    <property type="project" value="TreeGrafter"/>
</dbReference>
<organism evidence="6 7">
    <name type="scientific">Coffea canephora</name>
    <name type="common">Robusta coffee</name>
    <dbReference type="NCBI Taxonomy" id="49390"/>
    <lineage>
        <taxon>Eukaryota</taxon>
        <taxon>Viridiplantae</taxon>
        <taxon>Streptophyta</taxon>
        <taxon>Embryophyta</taxon>
        <taxon>Tracheophyta</taxon>
        <taxon>Spermatophyta</taxon>
        <taxon>Magnoliopsida</taxon>
        <taxon>eudicotyledons</taxon>
        <taxon>Gunneridae</taxon>
        <taxon>Pentapetalae</taxon>
        <taxon>asterids</taxon>
        <taxon>lamiids</taxon>
        <taxon>Gentianales</taxon>
        <taxon>Rubiaceae</taxon>
        <taxon>Ixoroideae</taxon>
        <taxon>Gardenieae complex</taxon>
        <taxon>Bertiereae - Coffeeae clade</taxon>
        <taxon>Coffeeae</taxon>
        <taxon>Coffea</taxon>
    </lineage>
</organism>
<dbReference type="InParanoid" id="A0A068VQQ9"/>
<dbReference type="EMBL" id="HG748761">
    <property type="protein sequence ID" value="CDP22058.1"/>
    <property type="molecule type" value="Genomic_DNA"/>
</dbReference>
<name>A0A068VQQ9_COFCA</name>
<dbReference type="Proteomes" id="UP000295252">
    <property type="component" value="Unassembled WGS sequence"/>
</dbReference>
<evidence type="ECO:0000256" key="4">
    <source>
        <dbReference type="ARBA" id="ARBA00023140"/>
    </source>
</evidence>
<dbReference type="InterPro" id="IPR002226">
    <property type="entry name" value="Catalase_haem_BS"/>
</dbReference>
<accession>A0A068VQQ9</accession>
<dbReference type="Pfam" id="PF00199">
    <property type="entry name" value="Catalase"/>
    <property type="match status" value="1"/>
</dbReference>
<dbReference type="PRINTS" id="PR00067">
    <property type="entry name" value="CATALASE"/>
</dbReference>
<sequence>DAYSPSRPFIQVLNKNIDNYFAETEQLAFNPAFVVPGIYYSDDKLLQTRIFAYGDTQRHRLGPNYMQLPVNAPKCAHHNNHYDDFMNFMHRDEEFGYFPSRFDPVRHAARHPFPSAVLRGKRDRKQREREVQYFVPTIYANLWNTDMSFREMVAMCLT</sequence>
<dbReference type="SUPFAM" id="SSF56634">
    <property type="entry name" value="Heme-dependent catalase-like"/>
    <property type="match status" value="1"/>
</dbReference>
<evidence type="ECO:0000313" key="7">
    <source>
        <dbReference type="Proteomes" id="UP000295252"/>
    </source>
</evidence>
<feature type="domain" description="Catalase core" evidence="5">
    <location>
        <begin position="12"/>
        <end position="103"/>
    </location>
</feature>
<evidence type="ECO:0000256" key="1">
    <source>
        <dbReference type="ARBA" id="ARBA00001971"/>
    </source>
</evidence>
<dbReference type="GO" id="GO:0020037">
    <property type="term" value="F:heme binding"/>
    <property type="evidence" value="ECO:0007669"/>
    <property type="project" value="InterPro"/>
</dbReference>
<dbReference type="PROSITE" id="PS00437">
    <property type="entry name" value="CATALASE_1"/>
    <property type="match status" value="1"/>
</dbReference>
<dbReference type="OrthoDB" id="1529040at2759"/>
<proteinExistence type="predicted"/>
<evidence type="ECO:0000259" key="5">
    <source>
        <dbReference type="Pfam" id="PF00199"/>
    </source>
</evidence>
<dbReference type="Gramene" id="CDP22058">
    <property type="protein sequence ID" value="CDP22058"/>
    <property type="gene ID" value="GSCOC_T00008990001"/>
</dbReference>
<evidence type="ECO:0000313" key="6">
    <source>
        <dbReference type="EMBL" id="CDP22058.1"/>
    </source>
</evidence>
<evidence type="ECO:0000256" key="2">
    <source>
        <dbReference type="ARBA" id="ARBA00004275"/>
    </source>
</evidence>
<evidence type="ECO:0000256" key="3">
    <source>
        <dbReference type="ARBA" id="ARBA00012314"/>
    </source>
</evidence>
<comment type="cofactor">
    <cofactor evidence="1">
        <name>heme</name>
        <dbReference type="ChEBI" id="CHEBI:30413"/>
    </cofactor>
</comment>
<dbReference type="GO" id="GO:0042542">
    <property type="term" value="P:response to hydrogen peroxide"/>
    <property type="evidence" value="ECO:0007669"/>
    <property type="project" value="TreeGrafter"/>
</dbReference>
<gene>
    <name evidence="6" type="ORF">GSCOC_T00008990001</name>
</gene>
<reference evidence="7" key="1">
    <citation type="journal article" date="2014" name="Science">
        <title>The coffee genome provides insight into the convergent evolution of caffeine biosynthesis.</title>
        <authorList>
            <person name="Denoeud F."/>
            <person name="Carretero-Paulet L."/>
            <person name="Dereeper A."/>
            <person name="Droc G."/>
            <person name="Guyot R."/>
            <person name="Pietrella M."/>
            <person name="Zheng C."/>
            <person name="Alberti A."/>
            <person name="Anthony F."/>
            <person name="Aprea G."/>
            <person name="Aury J.M."/>
            <person name="Bento P."/>
            <person name="Bernard M."/>
            <person name="Bocs S."/>
            <person name="Campa C."/>
            <person name="Cenci A."/>
            <person name="Combes M.C."/>
            <person name="Crouzillat D."/>
            <person name="Da Silva C."/>
            <person name="Daddiego L."/>
            <person name="De Bellis F."/>
            <person name="Dussert S."/>
            <person name="Garsmeur O."/>
            <person name="Gayraud T."/>
            <person name="Guignon V."/>
            <person name="Jahn K."/>
            <person name="Jamilloux V."/>
            <person name="Joet T."/>
            <person name="Labadie K."/>
            <person name="Lan T."/>
            <person name="Leclercq J."/>
            <person name="Lepelley M."/>
            <person name="Leroy T."/>
            <person name="Li L.T."/>
            <person name="Librado P."/>
            <person name="Lopez L."/>
            <person name="Munoz A."/>
            <person name="Noel B."/>
            <person name="Pallavicini A."/>
            <person name="Perrotta G."/>
            <person name="Poncet V."/>
            <person name="Pot D."/>
            <person name="Priyono X."/>
            <person name="Rigoreau M."/>
            <person name="Rouard M."/>
            <person name="Rozas J."/>
            <person name="Tranchant-Dubreuil C."/>
            <person name="VanBuren R."/>
            <person name="Zhang Q."/>
            <person name="Andrade A.C."/>
            <person name="Argout X."/>
            <person name="Bertrand B."/>
            <person name="de Kochko A."/>
            <person name="Graziosi G."/>
            <person name="Henry R.J."/>
            <person name="Jayarama X."/>
            <person name="Ming R."/>
            <person name="Nagai C."/>
            <person name="Rounsley S."/>
            <person name="Sankoff D."/>
            <person name="Giuliano G."/>
            <person name="Albert V.A."/>
            <person name="Wincker P."/>
            <person name="Lashermes P."/>
        </authorList>
    </citation>
    <scope>NUCLEOTIDE SEQUENCE [LARGE SCALE GENOMIC DNA]</scope>
    <source>
        <strain evidence="7">cv. DH200-94</strain>
    </source>
</reference>
<dbReference type="InterPro" id="IPR011614">
    <property type="entry name" value="Catalase_core"/>
</dbReference>
<dbReference type="STRING" id="49390.A0A068VQQ9"/>